<feature type="compositionally biased region" description="Polar residues" evidence="1">
    <location>
        <begin position="514"/>
        <end position="523"/>
    </location>
</feature>
<gene>
    <name evidence="2" type="ORF">QBC32DRAFT_343538</name>
</gene>
<reference evidence="2" key="2">
    <citation type="submission" date="2023-06" db="EMBL/GenBank/DDBJ databases">
        <authorList>
            <consortium name="Lawrence Berkeley National Laboratory"/>
            <person name="Mondo S.J."/>
            <person name="Hensen N."/>
            <person name="Bonometti L."/>
            <person name="Westerberg I."/>
            <person name="Brannstrom I.O."/>
            <person name="Guillou S."/>
            <person name="Cros-Aarteil S."/>
            <person name="Calhoun S."/>
            <person name="Haridas S."/>
            <person name="Kuo A."/>
            <person name="Pangilinan J."/>
            <person name="Riley R."/>
            <person name="Labutti K."/>
            <person name="Andreopoulos B."/>
            <person name="Lipzen A."/>
            <person name="Chen C."/>
            <person name="Yanf M."/>
            <person name="Daum C."/>
            <person name="Ng V."/>
            <person name="Clum A."/>
            <person name="Steindorff A."/>
            <person name="Ohm R."/>
            <person name="Martin F."/>
            <person name="Silar P."/>
            <person name="Natvig D."/>
            <person name="Lalanne C."/>
            <person name="Gautier V."/>
            <person name="Ament-Velasquez S.L."/>
            <person name="Kruys A."/>
            <person name="Hutchinson M.I."/>
            <person name="Powell A.J."/>
            <person name="Barry K."/>
            <person name="Miller A.N."/>
            <person name="Grigoriev I.V."/>
            <person name="Debuchy R."/>
            <person name="Gladieux P."/>
            <person name="Thoren M.H."/>
            <person name="Johannesson H."/>
        </authorList>
    </citation>
    <scope>NUCLEOTIDE SEQUENCE</scope>
    <source>
        <strain evidence="2">CBS 626.80</strain>
    </source>
</reference>
<feature type="compositionally biased region" description="Low complexity" evidence="1">
    <location>
        <begin position="193"/>
        <end position="204"/>
    </location>
</feature>
<keyword evidence="3" id="KW-1185">Reference proteome</keyword>
<evidence type="ECO:0000256" key="1">
    <source>
        <dbReference type="SAM" id="MobiDB-lite"/>
    </source>
</evidence>
<evidence type="ECO:0000313" key="3">
    <source>
        <dbReference type="Proteomes" id="UP001303222"/>
    </source>
</evidence>
<proteinExistence type="predicted"/>
<comment type="caution">
    <text evidence="2">The sequence shown here is derived from an EMBL/GenBank/DDBJ whole genome shotgun (WGS) entry which is preliminary data.</text>
</comment>
<dbReference type="Proteomes" id="UP001303222">
    <property type="component" value="Unassembled WGS sequence"/>
</dbReference>
<feature type="compositionally biased region" description="Basic and acidic residues" evidence="1">
    <location>
        <begin position="49"/>
        <end position="69"/>
    </location>
</feature>
<sequence length="702" mass="77459">MGKKEVTGTLVIGDDKARCREMARMLGFEAERVVSSEDVEKMWRGMEVVEKIKEEEKRGEKNVKEKEEKKEEEEEEAQEKDQQKKPDLNPRQNQAQGHLQKPRLSLRSRLSCPFDHMKVIESLCFSPEDKIDEESNGDDDNALGKQPEFVKKKAEANKGSRTDSPTSTTPPTPDTVQGQYIPVKHRERTVAYVPVSPTSSTSSKKGLESSVTRVTSVLFFSAPSAETWDRDVRVVSKLCQSQGVEAPKLYIVQKPGELRRGSLASSSASSSSSTLSTTPSPTLSTSPSESSLETLATTTSTVFSQASSASTTESAPSTKRPFKLTISRTTSDWIRDVTTHWRATNPNLPDKARLSYYLIDPLTCALQVLEIGRQRAQSAIWARANLPVHLRQVLRLETLYVVDSGEQPSGLFHDLNGAKGGGGYCSKAKHSPEASCDPGPESSFQRYLSSLGVDVIPAKRCRRLLMSDVYKVEKRVQELGYDVRKSYDDKPGELRESRDQNPTKKVHGAREGETCSSKAVSQTHQRRTSWFRQLITRGQPRSKAHIPSGGQSQTQRPSTSTSSNHHHTKHSNHSNSSTTNLTINSTNIPNIPLTNTGTGGIPRSTTFPGITPNTVPNTTRYTCSPTATTAKFYSPSALQVVSRTPSQKTRDINAITAFCHSNNIETAVKYAVNREYWECVDAGLRPVWPTGGGVWSSGGDRI</sequence>
<feature type="compositionally biased region" description="Basic and acidic residues" evidence="1">
    <location>
        <begin position="486"/>
        <end position="513"/>
    </location>
</feature>
<feature type="region of interest" description="Disordered" evidence="1">
    <location>
        <begin position="261"/>
        <end position="291"/>
    </location>
</feature>
<feature type="region of interest" description="Disordered" evidence="1">
    <location>
        <begin position="130"/>
        <end position="207"/>
    </location>
</feature>
<feature type="compositionally biased region" description="Acidic residues" evidence="1">
    <location>
        <begin position="130"/>
        <end position="141"/>
    </location>
</feature>
<reference evidence="2" key="1">
    <citation type="journal article" date="2023" name="Mol. Phylogenet. Evol.">
        <title>Genome-scale phylogeny and comparative genomics of the fungal order Sordariales.</title>
        <authorList>
            <person name="Hensen N."/>
            <person name="Bonometti L."/>
            <person name="Westerberg I."/>
            <person name="Brannstrom I.O."/>
            <person name="Guillou S."/>
            <person name="Cros-Aarteil S."/>
            <person name="Calhoun S."/>
            <person name="Haridas S."/>
            <person name="Kuo A."/>
            <person name="Mondo S."/>
            <person name="Pangilinan J."/>
            <person name="Riley R."/>
            <person name="LaButti K."/>
            <person name="Andreopoulos B."/>
            <person name="Lipzen A."/>
            <person name="Chen C."/>
            <person name="Yan M."/>
            <person name="Daum C."/>
            <person name="Ng V."/>
            <person name="Clum A."/>
            <person name="Steindorff A."/>
            <person name="Ohm R.A."/>
            <person name="Martin F."/>
            <person name="Silar P."/>
            <person name="Natvig D.O."/>
            <person name="Lalanne C."/>
            <person name="Gautier V."/>
            <person name="Ament-Velasquez S.L."/>
            <person name="Kruys A."/>
            <person name="Hutchinson M.I."/>
            <person name="Powell A.J."/>
            <person name="Barry K."/>
            <person name="Miller A.N."/>
            <person name="Grigoriev I.V."/>
            <person name="Debuchy R."/>
            <person name="Gladieux P."/>
            <person name="Hiltunen Thoren M."/>
            <person name="Johannesson H."/>
        </authorList>
    </citation>
    <scope>NUCLEOTIDE SEQUENCE</scope>
    <source>
        <strain evidence="2">CBS 626.80</strain>
    </source>
</reference>
<feature type="compositionally biased region" description="Low complexity" evidence="1">
    <location>
        <begin position="262"/>
        <end position="291"/>
    </location>
</feature>
<feature type="region of interest" description="Disordered" evidence="1">
    <location>
        <begin position="49"/>
        <end position="105"/>
    </location>
</feature>
<feature type="region of interest" description="Disordered" evidence="1">
    <location>
        <begin position="486"/>
        <end position="615"/>
    </location>
</feature>
<dbReference type="EMBL" id="MU859143">
    <property type="protein sequence ID" value="KAK3951627.1"/>
    <property type="molecule type" value="Genomic_DNA"/>
</dbReference>
<organism evidence="2 3">
    <name type="scientific">Pseudoneurospora amorphoporcata</name>
    <dbReference type="NCBI Taxonomy" id="241081"/>
    <lineage>
        <taxon>Eukaryota</taxon>
        <taxon>Fungi</taxon>
        <taxon>Dikarya</taxon>
        <taxon>Ascomycota</taxon>
        <taxon>Pezizomycotina</taxon>
        <taxon>Sordariomycetes</taxon>
        <taxon>Sordariomycetidae</taxon>
        <taxon>Sordariales</taxon>
        <taxon>Sordariaceae</taxon>
        <taxon>Pseudoneurospora</taxon>
    </lineage>
</organism>
<feature type="compositionally biased region" description="Basic and acidic residues" evidence="1">
    <location>
        <begin position="148"/>
        <end position="161"/>
    </location>
</feature>
<protein>
    <submittedName>
        <fullName evidence="2">Uncharacterized protein</fullName>
    </submittedName>
</protein>
<feature type="compositionally biased region" description="Polar residues" evidence="1">
    <location>
        <begin position="603"/>
        <end position="615"/>
    </location>
</feature>
<dbReference type="AlphaFoldDB" id="A0AAN6NXD5"/>
<feature type="compositionally biased region" description="Low complexity" evidence="1">
    <location>
        <begin position="573"/>
        <end position="596"/>
    </location>
</feature>
<accession>A0AAN6NXD5</accession>
<name>A0AAN6NXD5_9PEZI</name>
<feature type="compositionally biased region" description="Basic and acidic residues" evidence="1">
    <location>
        <begin position="79"/>
        <end position="88"/>
    </location>
</feature>
<evidence type="ECO:0000313" key="2">
    <source>
        <dbReference type="EMBL" id="KAK3951627.1"/>
    </source>
</evidence>
<feature type="compositionally biased region" description="Low complexity" evidence="1">
    <location>
        <begin position="547"/>
        <end position="563"/>
    </location>
</feature>